<reference evidence="3" key="1">
    <citation type="submission" date="2012-06" db="EMBL/GenBank/DDBJ databases">
        <title>The genome sequence of Coniosporium apollinis CBS 100218.</title>
        <authorList>
            <consortium name="The Broad Institute Genome Sequencing Platform"/>
            <person name="Cuomo C."/>
            <person name="Gorbushina A."/>
            <person name="Noack S."/>
            <person name="Walker B."/>
            <person name="Young S.K."/>
            <person name="Zeng Q."/>
            <person name="Gargeya S."/>
            <person name="Fitzgerald M."/>
            <person name="Haas B."/>
            <person name="Abouelleil A."/>
            <person name="Alvarado L."/>
            <person name="Arachchi H.M."/>
            <person name="Berlin A.M."/>
            <person name="Chapman S.B."/>
            <person name="Goldberg J."/>
            <person name="Griggs A."/>
            <person name="Gujja S."/>
            <person name="Hansen M."/>
            <person name="Howarth C."/>
            <person name="Imamovic A."/>
            <person name="Larimer J."/>
            <person name="McCowan C."/>
            <person name="Montmayeur A."/>
            <person name="Murphy C."/>
            <person name="Neiman D."/>
            <person name="Pearson M."/>
            <person name="Priest M."/>
            <person name="Roberts A."/>
            <person name="Saif S."/>
            <person name="Shea T."/>
            <person name="Sisk P."/>
            <person name="Sykes S."/>
            <person name="Wortman J."/>
            <person name="Nusbaum C."/>
            <person name="Birren B."/>
        </authorList>
    </citation>
    <scope>NUCLEOTIDE SEQUENCE [LARGE SCALE GENOMIC DNA]</scope>
    <source>
        <strain evidence="3">CBS 100218</strain>
    </source>
</reference>
<evidence type="ECO:0000313" key="3">
    <source>
        <dbReference type="Proteomes" id="UP000016924"/>
    </source>
</evidence>
<dbReference type="AlphaFoldDB" id="R7YVX4"/>
<feature type="region of interest" description="Disordered" evidence="1">
    <location>
        <begin position="218"/>
        <end position="239"/>
    </location>
</feature>
<sequence>MLVNRQLYDEFMTVLCRQATFNLPIDNRSDKYDRLWPLSPSTMQSIQKCNLHIVATSRMLGGRDPRIAPTDSAPRDKVARNLKEMESIRDLRLCAALERLPQNGTAGMIPRPLGREAYLLSQPAALFSVAPQDFPELAVDYSVARLVQICTSTDVSSGTAVPPWLDDAEVVTNNPIWASYEARLPNSATTDVRGVFIAISNPSGRGVDFQITLDGLPSTGGPFRAQSQPQPEDMAGVSRQRAGPLIPKTDFIAKQPRSAHHLLNYSPPYSR</sequence>
<dbReference type="EMBL" id="JH767576">
    <property type="protein sequence ID" value="EON65821.1"/>
    <property type="molecule type" value="Genomic_DNA"/>
</dbReference>
<protein>
    <submittedName>
        <fullName evidence="2">Uncharacterized protein</fullName>
    </submittedName>
</protein>
<proteinExistence type="predicted"/>
<dbReference type="OrthoDB" id="159229at2759"/>
<dbReference type="RefSeq" id="XP_007781138.1">
    <property type="nucleotide sequence ID" value="XM_007782948.1"/>
</dbReference>
<evidence type="ECO:0000256" key="1">
    <source>
        <dbReference type="SAM" id="MobiDB-lite"/>
    </source>
</evidence>
<evidence type="ECO:0000313" key="2">
    <source>
        <dbReference type="EMBL" id="EON65821.1"/>
    </source>
</evidence>
<dbReference type="GeneID" id="19902371"/>
<keyword evidence="3" id="KW-1185">Reference proteome</keyword>
<name>R7YVX4_CONA1</name>
<organism evidence="2 3">
    <name type="scientific">Coniosporium apollinis (strain CBS 100218)</name>
    <name type="common">Rock-inhabiting black yeast</name>
    <dbReference type="NCBI Taxonomy" id="1168221"/>
    <lineage>
        <taxon>Eukaryota</taxon>
        <taxon>Fungi</taxon>
        <taxon>Dikarya</taxon>
        <taxon>Ascomycota</taxon>
        <taxon>Pezizomycotina</taxon>
        <taxon>Dothideomycetes</taxon>
        <taxon>Dothideomycetes incertae sedis</taxon>
        <taxon>Coniosporium</taxon>
    </lineage>
</organism>
<accession>R7YVX4</accession>
<dbReference type="HOGENOM" id="CLU_1026770_0_0_1"/>
<gene>
    <name evidence="2" type="ORF">W97_05060</name>
</gene>
<dbReference type="Proteomes" id="UP000016924">
    <property type="component" value="Unassembled WGS sequence"/>
</dbReference>